<dbReference type="AlphaFoldDB" id="A0A841GYR6"/>
<dbReference type="Proteomes" id="UP000582837">
    <property type="component" value="Unassembled WGS sequence"/>
</dbReference>
<evidence type="ECO:0000256" key="1">
    <source>
        <dbReference type="SAM" id="Phobius"/>
    </source>
</evidence>
<name>A0A841GYR6_9BACT</name>
<gene>
    <name evidence="2" type="ORF">HNQ61_002515</name>
</gene>
<dbReference type="RefSeq" id="WP_170033285.1">
    <property type="nucleotide sequence ID" value="NZ_JABDTL010000001.1"/>
</dbReference>
<dbReference type="EMBL" id="JACHIA010000006">
    <property type="protein sequence ID" value="MBB6070893.1"/>
    <property type="molecule type" value="Genomic_DNA"/>
</dbReference>
<evidence type="ECO:0000313" key="2">
    <source>
        <dbReference type="EMBL" id="MBB6070893.1"/>
    </source>
</evidence>
<feature type="transmembrane region" description="Helical" evidence="1">
    <location>
        <begin position="68"/>
        <end position="85"/>
    </location>
</feature>
<comment type="caution">
    <text evidence="2">The sequence shown here is derived from an EMBL/GenBank/DDBJ whole genome shotgun (WGS) entry which is preliminary data.</text>
</comment>
<keyword evidence="1" id="KW-0812">Transmembrane</keyword>
<keyword evidence="3" id="KW-1185">Reference proteome</keyword>
<keyword evidence="1" id="KW-1133">Transmembrane helix</keyword>
<proteinExistence type="predicted"/>
<accession>A0A841GYR6</accession>
<feature type="transmembrane region" description="Helical" evidence="1">
    <location>
        <begin position="36"/>
        <end position="56"/>
    </location>
</feature>
<protein>
    <submittedName>
        <fullName evidence="2">Uncharacterized membrane protein YhaH (DUF805 family)</fullName>
    </submittedName>
</protein>
<sequence length="120" mass="12368">MAGVLLGYLIVTFAFWIGHSGTTGSEYPGYSHPGIASLLALSGGLPLGAVLTPIVYHRRLRGTELNRWWLLLPVATLLGGMMGAFGGLGGAAAGGGFALWGCAAWIGSRAAARPHVPRLP</sequence>
<organism evidence="2 3">
    <name type="scientific">Longimicrobium terrae</name>
    <dbReference type="NCBI Taxonomy" id="1639882"/>
    <lineage>
        <taxon>Bacteria</taxon>
        <taxon>Pseudomonadati</taxon>
        <taxon>Gemmatimonadota</taxon>
        <taxon>Longimicrobiia</taxon>
        <taxon>Longimicrobiales</taxon>
        <taxon>Longimicrobiaceae</taxon>
        <taxon>Longimicrobium</taxon>
    </lineage>
</organism>
<keyword evidence="1" id="KW-0472">Membrane</keyword>
<reference evidence="2 3" key="1">
    <citation type="submission" date="2020-08" db="EMBL/GenBank/DDBJ databases">
        <title>Genomic Encyclopedia of Type Strains, Phase IV (KMG-IV): sequencing the most valuable type-strain genomes for metagenomic binning, comparative biology and taxonomic classification.</title>
        <authorList>
            <person name="Goeker M."/>
        </authorList>
    </citation>
    <scope>NUCLEOTIDE SEQUENCE [LARGE SCALE GENOMIC DNA]</scope>
    <source>
        <strain evidence="2 3">DSM 29007</strain>
    </source>
</reference>
<evidence type="ECO:0000313" key="3">
    <source>
        <dbReference type="Proteomes" id="UP000582837"/>
    </source>
</evidence>